<dbReference type="Proteomes" id="UP001176961">
    <property type="component" value="Unassembled WGS sequence"/>
</dbReference>
<keyword evidence="1" id="KW-0732">Signal</keyword>
<proteinExistence type="predicted"/>
<evidence type="ECO:0000313" key="2">
    <source>
        <dbReference type="EMBL" id="CAJ0608453.1"/>
    </source>
</evidence>
<dbReference type="EMBL" id="CATQJL010000316">
    <property type="protein sequence ID" value="CAJ0608453.1"/>
    <property type="molecule type" value="Genomic_DNA"/>
</dbReference>
<protein>
    <submittedName>
        <fullName evidence="2">Uncharacterized protein</fullName>
    </submittedName>
</protein>
<gene>
    <name evidence="2" type="ORF">CYNAS_LOCUS20436</name>
</gene>
<dbReference type="AlphaFoldDB" id="A0AA36HEE6"/>
<accession>A0AA36HEE6</accession>
<reference evidence="2" key="1">
    <citation type="submission" date="2023-07" db="EMBL/GenBank/DDBJ databases">
        <authorList>
            <consortium name="CYATHOMIX"/>
        </authorList>
    </citation>
    <scope>NUCLEOTIDE SEQUENCE</scope>
    <source>
        <strain evidence="2">N/A</strain>
    </source>
</reference>
<name>A0AA36HEE6_CYLNA</name>
<feature type="signal peptide" evidence="1">
    <location>
        <begin position="1"/>
        <end position="19"/>
    </location>
</feature>
<keyword evidence="3" id="KW-1185">Reference proteome</keyword>
<organism evidence="2 3">
    <name type="scientific">Cylicocyclus nassatus</name>
    <name type="common">Nematode worm</name>
    <dbReference type="NCBI Taxonomy" id="53992"/>
    <lineage>
        <taxon>Eukaryota</taxon>
        <taxon>Metazoa</taxon>
        <taxon>Ecdysozoa</taxon>
        <taxon>Nematoda</taxon>
        <taxon>Chromadorea</taxon>
        <taxon>Rhabditida</taxon>
        <taxon>Rhabditina</taxon>
        <taxon>Rhabditomorpha</taxon>
        <taxon>Strongyloidea</taxon>
        <taxon>Strongylidae</taxon>
        <taxon>Cylicocyclus</taxon>
    </lineage>
</organism>
<comment type="caution">
    <text evidence="2">The sequence shown here is derived from an EMBL/GenBank/DDBJ whole genome shotgun (WGS) entry which is preliminary data.</text>
</comment>
<evidence type="ECO:0000313" key="3">
    <source>
        <dbReference type="Proteomes" id="UP001176961"/>
    </source>
</evidence>
<evidence type="ECO:0000256" key="1">
    <source>
        <dbReference type="SAM" id="SignalP"/>
    </source>
</evidence>
<feature type="chain" id="PRO_5041270648" evidence="1">
    <location>
        <begin position="20"/>
        <end position="98"/>
    </location>
</feature>
<sequence>MSSHIIIVFVTVLFTVASSSPIVNVNIEDKCCDQAAVNGTNNPIVNVNIDDKCCEGLDVKKIADAVCNTNCSFSNQYVSEFCRTNGYALPGNATKPVV</sequence>